<dbReference type="GO" id="GO:0005737">
    <property type="term" value="C:cytoplasm"/>
    <property type="evidence" value="ECO:0007669"/>
    <property type="project" value="UniProtKB-ARBA"/>
</dbReference>
<reference evidence="2" key="1">
    <citation type="submission" date="2021-09" db="EMBL/GenBank/DDBJ databases">
        <authorList>
            <consortium name="AG Swart"/>
            <person name="Singh M."/>
            <person name="Singh A."/>
            <person name="Seah K."/>
            <person name="Emmerich C."/>
        </authorList>
    </citation>
    <scope>NUCLEOTIDE SEQUENCE</scope>
    <source>
        <strain evidence="2">ATCC30299</strain>
    </source>
</reference>
<sequence>MESGWVSTSSTVLSRALEEVKDLAGRSDWGARDPEGGVEYSARPHDDYPIARGIGEINAPLETCVQYFRNHNNNSQWSETLKSITVLQDTGNLKLLKSIIKARWPMSDRELLFAQQEFPENSGNTVYVIEKSVELAEYPLQKGYVRAHLNFSGYIFERLDSNRTRVTYIVQFNPEGMVPGFVREKMQLRHAARIGIAKKTFG</sequence>
<name>A0AAU9J4L4_9CILI</name>
<organism evidence="2 3">
    <name type="scientific">Blepharisma stoltei</name>
    <dbReference type="NCBI Taxonomy" id="1481888"/>
    <lineage>
        <taxon>Eukaryota</taxon>
        <taxon>Sar</taxon>
        <taxon>Alveolata</taxon>
        <taxon>Ciliophora</taxon>
        <taxon>Postciliodesmatophora</taxon>
        <taxon>Heterotrichea</taxon>
        <taxon>Heterotrichida</taxon>
        <taxon>Blepharismidae</taxon>
        <taxon>Blepharisma</taxon>
    </lineage>
</organism>
<dbReference type="CDD" id="cd00177">
    <property type="entry name" value="START"/>
    <property type="match status" value="1"/>
</dbReference>
<dbReference type="GO" id="GO:0008289">
    <property type="term" value="F:lipid binding"/>
    <property type="evidence" value="ECO:0007669"/>
    <property type="project" value="InterPro"/>
</dbReference>
<dbReference type="SUPFAM" id="SSF55961">
    <property type="entry name" value="Bet v1-like"/>
    <property type="match status" value="1"/>
</dbReference>
<evidence type="ECO:0000259" key="1">
    <source>
        <dbReference type="PROSITE" id="PS50848"/>
    </source>
</evidence>
<gene>
    <name evidence="2" type="ORF">BSTOLATCC_MIC33071</name>
</gene>
<dbReference type="InterPro" id="IPR002913">
    <property type="entry name" value="START_lipid-bd_dom"/>
</dbReference>
<protein>
    <recommendedName>
        <fullName evidence="1">START domain-containing protein</fullName>
    </recommendedName>
</protein>
<dbReference type="EMBL" id="CAJZBQ010000033">
    <property type="protein sequence ID" value="CAG9323169.1"/>
    <property type="molecule type" value="Genomic_DNA"/>
</dbReference>
<evidence type="ECO:0000313" key="2">
    <source>
        <dbReference type="EMBL" id="CAG9323169.1"/>
    </source>
</evidence>
<feature type="domain" description="START" evidence="1">
    <location>
        <begin position="1"/>
        <end position="183"/>
    </location>
</feature>
<dbReference type="Pfam" id="PF01852">
    <property type="entry name" value="START"/>
    <property type="match status" value="1"/>
</dbReference>
<dbReference type="PROSITE" id="PS50848">
    <property type="entry name" value="START"/>
    <property type="match status" value="1"/>
</dbReference>
<dbReference type="PANTHER" id="PTHR19308">
    <property type="entry name" value="PHOSPHATIDYLCHOLINE TRANSFER PROTEIN"/>
    <property type="match status" value="1"/>
</dbReference>
<keyword evidence="3" id="KW-1185">Reference proteome</keyword>
<dbReference type="PANTHER" id="PTHR19308:SF14">
    <property type="entry name" value="START DOMAIN-CONTAINING PROTEIN"/>
    <property type="match status" value="1"/>
</dbReference>
<dbReference type="Gene3D" id="3.30.530.20">
    <property type="match status" value="1"/>
</dbReference>
<dbReference type="AlphaFoldDB" id="A0AAU9J4L4"/>
<accession>A0AAU9J4L4</accession>
<dbReference type="InterPro" id="IPR023393">
    <property type="entry name" value="START-like_dom_sf"/>
</dbReference>
<proteinExistence type="predicted"/>
<evidence type="ECO:0000313" key="3">
    <source>
        <dbReference type="Proteomes" id="UP001162131"/>
    </source>
</evidence>
<comment type="caution">
    <text evidence="2">The sequence shown here is derived from an EMBL/GenBank/DDBJ whole genome shotgun (WGS) entry which is preliminary data.</text>
</comment>
<dbReference type="Proteomes" id="UP001162131">
    <property type="component" value="Unassembled WGS sequence"/>
</dbReference>
<dbReference type="InterPro" id="IPR051213">
    <property type="entry name" value="START_lipid_transfer"/>
</dbReference>